<protein>
    <recommendedName>
        <fullName evidence="5">MARVEL domain-containing protein</fullName>
    </recommendedName>
</protein>
<keyword evidence="2" id="KW-1133">Transmembrane helix</keyword>
<dbReference type="OrthoDB" id="5363290at2759"/>
<proteinExistence type="predicted"/>
<organism evidence="3 4">
    <name type="scientific">Aspergillus carbonarius (strain ITEM 5010)</name>
    <dbReference type="NCBI Taxonomy" id="602072"/>
    <lineage>
        <taxon>Eukaryota</taxon>
        <taxon>Fungi</taxon>
        <taxon>Dikarya</taxon>
        <taxon>Ascomycota</taxon>
        <taxon>Pezizomycotina</taxon>
        <taxon>Eurotiomycetes</taxon>
        <taxon>Eurotiomycetidae</taxon>
        <taxon>Eurotiales</taxon>
        <taxon>Aspergillaceae</taxon>
        <taxon>Aspergillus</taxon>
        <taxon>Aspergillus subgen. Circumdati</taxon>
    </lineage>
</organism>
<name>A0A1R3RFP7_ASPC5</name>
<dbReference type="VEuPathDB" id="FungiDB:ASPCADRAFT_508480"/>
<keyword evidence="2" id="KW-0472">Membrane</keyword>
<evidence type="ECO:0000256" key="2">
    <source>
        <dbReference type="SAM" id="Phobius"/>
    </source>
</evidence>
<evidence type="ECO:0000256" key="1">
    <source>
        <dbReference type="SAM" id="MobiDB-lite"/>
    </source>
</evidence>
<gene>
    <name evidence="3" type="ORF">ASPCADRAFT_508480</name>
</gene>
<feature type="compositionally biased region" description="Basic and acidic residues" evidence="1">
    <location>
        <begin position="167"/>
        <end position="177"/>
    </location>
</feature>
<dbReference type="OMA" id="WIYAEFV"/>
<evidence type="ECO:0000313" key="3">
    <source>
        <dbReference type="EMBL" id="OOF93293.1"/>
    </source>
</evidence>
<keyword evidence="4" id="KW-1185">Reference proteome</keyword>
<feature type="transmembrane region" description="Helical" evidence="2">
    <location>
        <begin position="78"/>
        <end position="96"/>
    </location>
</feature>
<feature type="transmembrane region" description="Helical" evidence="2">
    <location>
        <begin position="116"/>
        <end position="136"/>
    </location>
</feature>
<evidence type="ECO:0000313" key="4">
    <source>
        <dbReference type="Proteomes" id="UP000188318"/>
    </source>
</evidence>
<dbReference type="Proteomes" id="UP000188318">
    <property type="component" value="Unassembled WGS sequence"/>
</dbReference>
<reference evidence="4" key="1">
    <citation type="journal article" date="2017" name="Genome Biol.">
        <title>Comparative genomics reveals high biological diversity and specific adaptations in the industrially and medically important fungal genus Aspergillus.</title>
        <authorList>
            <person name="de Vries R.P."/>
            <person name="Riley R."/>
            <person name="Wiebenga A."/>
            <person name="Aguilar-Osorio G."/>
            <person name="Amillis S."/>
            <person name="Uchima C.A."/>
            <person name="Anderluh G."/>
            <person name="Asadollahi M."/>
            <person name="Askin M."/>
            <person name="Barry K."/>
            <person name="Battaglia E."/>
            <person name="Bayram O."/>
            <person name="Benocci T."/>
            <person name="Braus-Stromeyer S.A."/>
            <person name="Caldana C."/>
            <person name="Canovas D."/>
            <person name="Cerqueira G.C."/>
            <person name="Chen F."/>
            <person name="Chen W."/>
            <person name="Choi C."/>
            <person name="Clum A."/>
            <person name="Dos Santos R.A."/>
            <person name="Damasio A.R."/>
            <person name="Diallinas G."/>
            <person name="Emri T."/>
            <person name="Fekete E."/>
            <person name="Flipphi M."/>
            <person name="Freyberg S."/>
            <person name="Gallo A."/>
            <person name="Gournas C."/>
            <person name="Habgood R."/>
            <person name="Hainaut M."/>
            <person name="Harispe M.L."/>
            <person name="Henrissat B."/>
            <person name="Hilden K.S."/>
            <person name="Hope R."/>
            <person name="Hossain A."/>
            <person name="Karabika E."/>
            <person name="Karaffa L."/>
            <person name="Karanyi Z."/>
            <person name="Krasevec N."/>
            <person name="Kuo A."/>
            <person name="Kusch H."/>
            <person name="LaButti K."/>
            <person name="Lagendijk E.L."/>
            <person name="Lapidus A."/>
            <person name="Levasseur A."/>
            <person name="Lindquist E."/>
            <person name="Lipzen A."/>
            <person name="Logrieco A.F."/>
            <person name="MacCabe A."/>
            <person name="Maekelae M.R."/>
            <person name="Malavazi I."/>
            <person name="Melin P."/>
            <person name="Meyer V."/>
            <person name="Mielnichuk N."/>
            <person name="Miskei M."/>
            <person name="Molnar A.P."/>
            <person name="Mule G."/>
            <person name="Ngan C.Y."/>
            <person name="Orejas M."/>
            <person name="Orosz E."/>
            <person name="Ouedraogo J.P."/>
            <person name="Overkamp K.M."/>
            <person name="Park H.-S."/>
            <person name="Perrone G."/>
            <person name="Piumi F."/>
            <person name="Punt P.J."/>
            <person name="Ram A.F."/>
            <person name="Ramon A."/>
            <person name="Rauscher S."/>
            <person name="Record E."/>
            <person name="Riano-Pachon D.M."/>
            <person name="Robert V."/>
            <person name="Roehrig J."/>
            <person name="Ruller R."/>
            <person name="Salamov A."/>
            <person name="Salih N.S."/>
            <person name="Samson R.A."/>
            <person name="Sandor E."/>
            <person name="Sanguinetti M."/>
            <person name="Schuetze T."/>
            <person name="Sepcic K."/>
            <person name="Shelest E."/>
            <person name="Sherlock G."/>
            <person name="Sophianopoulou V."/>
            <person name="Squina F.M."/>
            <person name="Sun H."/>
            <person name="Susca A."/>
            <person name="Todd R.B."/>
            <person name="Tsang A."/>
            <person name="Unkles S.E."/>
            <person name="van de Wiele N."/>
            <person name="van Rossen-Uffink D."/>
            <person name="Oliveira J.V."/>
            <person name="Vesth T.C."/>
            <person name="Visser J."/>
            <person name="Yu J.-H."/>
            <person name="Zhou M."/>
            <person name="Andersen M.R."/>
            <person name="Archer D.B."/>
            <person name="Baker S.E."/>
            <person name="Benoit I."/>
            <person name="Brakhage A.A."/>
            <person name="Braus G.H."/>
            <person name="Fischer R."/>
            <person name="Frisvad J.C."/>
            <person name="Goldman G.H."/>
            <person name="Houbraken J."/>
            <person name="Oakley B."/>
            <person name="Pocsi I."/>
            <person name="Scazzocchio C."/>
            <person name="Seiboth B."/>
            <person name="vanKuyk P.A."/>
            <person name="Wortman J."/>
            <person name="Dyer P.S."/>
            <person name="Grigoriev I.V."/>
        </authorList>
    </citation>
    <scope>NUCLEOTIDE SEQUENCE [LARGE SCALE GENOMIC DNA]</scope>
    <source>
        <strain evidence="4">ITEM 5010</strain>
    </source>
</reference>
<dbReference type="AlphaFoldDB" id="A0A1R3RFP7"/>
<evidence type="ECO:0008006" key="5">
    <source>
        <dbReference type="Google" id="ProtNLM"/>
    </source>
</evidence>
<sequence>MPLPPRPTTTTTLRTTQLLLSTITAILYGIDLAHASNSQTHAQASWIYAEFVAAVSALTSTVHLFLPGIHAAWATLDGVILVLWVALVGVFATLYLPVRVGVADVSFTDSVSRMKVAVCVDIISMVVWVGTVGLGVMKCVRGERRRDRLDGEGRDVQGGGEGECVDEEGKIGGEGGKRLSLASTIWDGRGEGRDDEKGEDEGLKVKSDEDYNI</sequence>
<accession>A0A1R3RFP7</accession>
<feature type="region of interest" description="Disordered" evidence="1">
    <location>
        <begin position="150"/>
        <end position="213"/>
    </location>
</feature>
<dbReference type="PANTHER" id="PTHR42083:SF1">
    <property type="entry name" value="MARVEL DOMAIN-CONTAINING PROTEIN"/>
    <property type="match status" value="1"/>
</dbReference>
<feature type="compositionally biased region" description="Basic and acidic residues" evidence="1">
    <location>
        <begin position="188"/>
        <end position="213"/>
    </location>
</feature>
<dbReference type="PANTHER" id="PTHR42083">
    <property type="entry name" value="MARVEL DOMAIN-CONTAINING PROTEIN"/>
    <property type="match status" value="1"/>
</dbReference>
<keyword evidence="2" id="KW-0812">Transmembrane</keyword>
<dbReference type="EMBL" id="KV907504">
    <property type="protein sequence ID" value="OOF93293.1"/>
    <property type="molecule type" value="Genomic_DNA"/>
</dbReference>
<feature type="transmembrane region" description="Helical" evidence="2">
    <location>
        <begin position="45"/>
        <end position="66"/>
    </location>
</feature>